<evidence type="ECO:0000313" key="2">
    <source>
        <dbReference type="Proteomes" id="UP000623687"/>
    </source>
</evidence>
<dbReference type="InterPro" id="IPR032675">
    <property type="entry name" value="LRR_dom_sf"/>
</dbReference>
<keyword evidence="2" id="KW-1185">Reference proteome</keyword>
<name>A0A8H7DRW3_PLEOS</name>
<dbReference type="SUPFAM" id="SSF52047">
    <property type="entry name" value="RNI-like"/>
    <property type="match status" value="1"/>
</dbReference>
<dbReference type="RefSeq" id="XP_036628150.1">
    <property type="nucleotide sequence ID" value="XM_036778761.1"/>
</dbReference>
<dbReference type="OrthoDB" id="3217549at2759"/>
<dbReference type="Proteomes" id="UP000623687">
    <property type="component" value="Unassembled WGS sequence"/>
</dbReference>
<sequence>MPSNIWRCEGPKNSYKYSIFPSAPINNLGVTAVTPMCKINTLPRELLTDIFEYAVCPRLSEWDTLWQSTPVLHRTLSLARVCLAWHAIVISTPSLWTIINGHPTPSTLRRAWNLSSESNTPLRIGLNPFWRSPRERQEYHEAVKDFCLQIHRTAFLDIHIHAHDLALFFDHLSELGDAPVLEYFRVKPSYPTTYLIPESIFGGKPLPPLRYIELEFCTISWRSPLLQGPKLSTLKLGYQPRLSYTLMLDVFQNMQALEVLSLTHCLPNPPPEVIHDGAVYLPRLKHLELLEDDIESYESFLRTANCAPTTMRIITSPRSPNRRVPQFFNVLGRRVSARRAIKILKIDEDGGLQLEGWTSSSSATPPNFTIAIPSSSRHGQMLTTALTKLPFHALRTLYFYSPFVSSLGVAALSRRLPKLTKVELSRRSTLPLCQVFSQHLSCSVIPFWGAAQVGIWSPSRIRDYGRLSVHIEQVEEARRAGGRPIFFVERGNDPLRHRRL</sequence>
<reference evidence="1" key="1">
    <citation type="submission" date="2019-07" db="EMBL/GenBank/DDBJ databases">
        <authorList>
            <person name="Palmer J.M."/>
        </authorList>
    </citation>
    <scope>NUCLEOTIDE SEQUENCE</scope>
    <source>
        <strain evidence="1">PC9</strain>
    </source>
</reference>
<dbReference type="Gene3D" id="3.80.10.10">
    <property type="entry name" value="Ribonuclease Inhibitor"/>
    <property type="match status" value="1"/>
</dbReference>
<dbReference type="EMBL" id="JACETU010000007">
    <property type="protein sequence ID" value="KAF7423956.1"/>
    <property type="molecule type" value="Genomic_DNA"/>
</dbReference>
<dbReference type="AlphaFoldDB" id="A0A8H7DRW3"/>
<evidence type="ECO:0000313" key="1">
    <source>
        <dbReference type="EMBL" id="KAF7423956.1"/>
    </source>
</evidence>
<evidence type="ECO:0008006" key="3">
    <source>
        <dbReference type="Google" id="ProtNLM"/>
    </source>
</evidence>
<dbReference type="VEuPathDB" id="FungiDB:PC9H_009256"/>
<dbReference type="GeneID" id="59379074"/>
<gene>
    <name evidence="1" type="ORF">PC9H_009256</name>
</gene>
<accession>A0A8H7DRW3</accession>
<protein>
    <recommendedName>
        <fullName evidence="3">F-box domain-containing protein</fullName>
    </recommendedName>
</protein>
<organism evidence="1 2">
    <name type="scientific">Pleurotus ostreatus</name>
    <name type="common">Oyster mushroom</name>
    <name type="synonym">White-rot fungus</name>
    <dbReference type="NCBI Taxonomy" id="5322"/>
    <lineage>
        <taxon>Eukaryota</taxon>
        <taxon>Fungi</taxon>
        <taxon>Dikarya</taxon>
        <taxon>Basidiomycota</taxon>
        <taxon>Agaricomycotina</taxon>
        <taxon>Agaricomycetes</taxon>
        <taxon>Agaricomycetidae</taxon>
        <taxon>Agaricales</taxon>
        <taxon>Pleurotineae</taxon>
        <taxon>Pleurotaceae</taxon>
        <taxon>Pleurotus</taxon>
    </lineage>
</organism>
<proteinExistence type="predicted"/>
<dbReference type="Gene3D" id="1.20.1280.50">
    <property type="match status" value="1"/>
</dbReference>
<comment type="caution">
    <text evidence="1">The sequence shown here is derived from an EMBL/GenBank/DDBJ whole genome shotgun (WGS) entry which is preliminary data.</text>
</comment>